<feature type="chain" id="PRO_5013106440" evidence="6">
    <location>
        <begin position="25"/>
        <end position="696"/>
    </location>
</feature>
<organism evidence="7 8">
    <name type="scientific">Ophiocordyceps unilateralis</name>
    <name type="common">Zombie-ant fungus</name>
    <name type="synonym">Torrubia unilateralis</name>
    <dbReference type="NCBI Taxonomy" id="268505"/>
    <lineage>
        <taxon>Eukaryota</taxon>
        <taxon>Fungi</taxon>
        <taxon>Dikarya</taxon>
        <taxon>Ascomycota</taxon>
        <taxon>Pezizomycotina</taxon>
        <taxon>Sordariomycetes</taxon>
        <taxon>Hypocreomycetidae</taxon>
        <taxon>Hypocreales</taxon>
        <taxon>Ophiocordycipitaceae</taxon>
        <taxon>Ophiocordyceps</taxon>
    </lineage>
</organism>
<reference evidence="7 8" key="2">
    <citation type="journal article" date="2017" name="Sci. Rep.">
        <title>Ant-infecting Ophiocordyceps genomes reveal a high diversity of potential behavioral manipulation genes and a possible major role for enterotoxins.</title>
        <authorList>
            <person name="de Bekker C."/>
            <person name="Ohm R.A."/>
            <person name="Evans H.C."/>
            <person name="Brachmann A."/>
            <person name="Hughes D.P."/>
        </authorList>
    </citation>
    <scope>NUCLEOTIDE SEQUENCE [LARGE SCALE GENOMIC DNA]</scope>
    <source>
        <strain evidence="7 8">SC16a</strain>
    </source>
</reference>
<dbReference type="AlphaFoldDB" id="A0A2A9PN90"/>
<keyword evidence="8" id="KW-1185">Reference proteome</keyword>
<evidence type="ECO:0000256" key="2">
    <source>
        <dbReference type="ARBA" id="ARBA00022729"/>
    </source>
</evidence>
<dbReference type="Gene3D" id="3.90.210.10">
    <property type="entry name" value="Heat-Labile Enterotoxin, subunit A"/>
    <property type="match status" value="2"/>
</dbReference>
<dbReference type="SUPFAM" id="SSF56399">
    <property type="entry name" value="ADP-ribosylation"/>
    <property type="match status" value="2"/>
</dbReference>
<dbReference type="Pfam" id="PF01375">
    <property type="entry name" value="Enterotoxin_a"/>
    <property type="match status" value="1"/>
</dbReference>
<evidence type="ECO:0000256" key="5">
    <source>
        <dbReference type="SAM" id="MobiDB-lite"/>
    </source>
</evidence>
<feature type="signal peptide" evidence="6">
    <location>
        <begin position="1"/>
        <end position="24"/>
    </location>
</feature>
<evidence type="ECO:0000313" key="7">
    <source>
        <dbReference type="EMBL" id="PFH62342.1"/>
    </source>
</evidence>
<dbReference type="InterPro" id="IPR001144">
    <property type="entry name" value="Enterotoxin_A"/>
</dbReference>
<keyword evidence="4" id="KW-1015">Disulfide bond</keyword>
<dbReference type="PRINTS" id="PR00771">
    <property type="entry name" value="ENTEROTOXINA"/>
</dbReference>
<dbReference type="EMBL" id="LAZP02000032">
    <property type="protein sequence ID" value="PFH62342.1"/>
    <property type="molecule type" value="Genomic_DNA"/>
</dbReference>
<dbReference type="STRING" id="268505.A0A2A9PN90"/>
<reference evidence="7 8" key="1">
    <citation type="journal article" date="2015" name="BMC Genomics">
        <title>Gene expression during zombie ant biting behavior reflects the complexity underlying fungal parasitic behavioral manipulation.</title>
        <authorList>
            <person name="de Bekker C."/>
            <person name="Ohm R.A."/>
            <person name="Loreto R.G."/>
            <person name="Sebastian A."/>
            <person name="Albert I."/>
            <person name="Merrow M."/>
            <person name="Brachmann A."/>
            <person name="Hughes D.P."/>
        </authorList>
    </citation>
    <scope>NUCLEOTIDE SEQUENCE [LARGE SCALE GENOMIC DNA]</scope>
    <source>
        <strain evidence="7 8">SC16a</strain>
    </source>
</reference>
<evidence type="ECO:0000256" key="1">
    <source>
        <dbReference type="ARBA" id="ARBA00022656"/>
    </source>
</evidence>
<feature type="region of interest" description="Disordered" evidence="5">
    <location>
        <begin position="639"/>
        <end position="696"/>
    </location>
</feature>
<gene>
    <name evidence="7" type="ORF">XA68_14069</name>
</gene>
<dbReference type="OrthoDB" id="4927890at2759"/>
<keyword evidence="2 6" id="KW-0732">Signal</keyword>
<accession>A0A2A9PN90</accession>
<evidence type="ECO:0000256" key="4">
    <source>
        <dbReference type="ARBA" id="ARBA00023157"/>
    </source>
</evidence>
<dbReference type="GO" id="GO:0090729">
    <property type="term" value="F:toxin activity"/>
    <property type="evidence" value="ECO:0007669"/>
    <property type="project" value="UniProtKB-KW"/>
</dbReference>
<feature type="region of interest" description="Disordered" evidence="5">
    <location>
        <begin position="238"/>
        <end position="318"/>
    </location>
</feature>
<protein>
    <submittedName>
        <fullName evidence="7">Enterotoxin</fullName>
    </submittedName>
</protein>
<evidence type="ECO:0000256" key="3">
    <source>
        <dbReference type="ARBA" id="ARBA00023026"/>
    </source>
</evidence>
<dbReference type="Proteomes" id="UP000037136">
    <property type="component" value="Unassembled WGS sequence"/>
</dbReference>
<evidence type="ECO:0000256" key="6">
    <source>
        <dbReference type="SAM" id="SignalP"/>
    </source>
</evidence>
<keyword evidence="3" id="KW-0843">Virulence</keyword>
<comment type="caution">
    <text evidence="7">The sequence shown here is derived from an EMBL/GenBank/DDBJ whole genome shotgun (WGS) entry which is preliminary data.</text>
</comment>
<proteinExistence type="predicted"/>
<sequence>MASLRDSLLLSVGLLSLWSTPSLADDLRPSYVYRADMLSPEHLKLQGRFFPRGMDGTRPSQTLASPKISLFDHVRGLPSGTSRFDSGYVSTTRSIDFARRFLHTSLGSQGYIYKMHVSPNFIDTAHTLGQFYAQSEEQEVSVLGGPLYSQVLSWIEFRQGVEQPEKPNPDYDSSKFDDAVWGGVQYQLAGFPDDHVAWKIEPWRRYSDCGLSDVERCKPRRSSLQFAIEYADKTDTKIATSSNDDGLAASSDRGTTDSRRELVGQADKSKKSKEFSTRNKANDSQKPAASTDRKGKTQKSSRRICSSAKSSRLDLEPIPEDKTAHVAKMGRRMTDSQDVVYLGDYLKPSEAKQQGGLLPAVTEEAVQRGKRTVDHLLTAYDSFAAAAKDAVRKAITNSHGQPGVVYTVRATPNMVKRESSISIVGGVRWHQVLGWSSIPQHHGLKDMVEKIKTMPERNPSYDNRFDNFTLFNGPTPNLNTVQGLLDFMQHNGRAVGWKGEFPLFKCSRLVTRDFSRLSRGRKNTLSPSHDPALLSKAWSWLKRQAAYLLPVVDAVSLIPPVGEIADGFELETVISDPIEAEAFKGVEMVADADEVAAGEGEDELAAFEDMFNGASGPPGKSKVTQMKPDITRLLKPLRRQPVPQKSLSFDDKVQLKPFDPSMGNRNNDGKKAGDGGFGGEGSLNGEPKAGDVVVNS</sequence>
<name>A0A2A9PN90_OPHUN</name>
<keyword evidence="1" id="KW-0800">Toxin</keyword>
<feature type="compositionally biased region" description="Basic and acidic residues" evidence="5">
    <location>
        <begin position="254"/>
        <end position="283"/>
    </location>
</feature>
<evidence type="ECO:0000313" key="8">
    <source>
        <dbReference type="Proteomes" id="UP000037136"/>
    </source>
</evidence>